<dbReference type="PANTHER" id="PTHR31961:SF3">
    <property type="entry name" value="SENSITIVE TO HIGH EXPRESSION PROTEIN 9, MITOCHONDRIAL"/>
    <property type="match status" value="1"/>
</dbReference>
<reference evidence="13 14" key="1">
    <citation type="submission" date="2024-07" db="EMBL/GenBank/DDBJ databases">
        <title>Draft sequence of the Neodothiora populina.</title>
        <authorList>
            <person name="Drown D.D."/>
            <person name="Schuette U.S."/>
            <person name="Buechlein A.B."/>
            <person name="Rusch D.R."/>
            <person name="Winton L.W."/>
            <person name="Adams G.A."/>
        </authorList>
    </citation>
    <scope>NUCLEOTIDE SEQUENCE [LARGE SCALE GENOMIC DNA]</scope>
    <source>
        <strain evidence="13 14">CPC 39397</strain>
    </source>
</reference>
<keyword evidence="7 10" id="KW-0496">Mitochondrion</keyword>
<evidence type="ECO:0000256" key="3">
    <source>
        <dbReference type="ARBA" id="ARBA00022792"/>
    </source>
</evidence>
<keyword evidence="4 10" id="KW-0809">Transit peptide</keyword>
<keyword evidence="3 10" id="KW-0999">Mitochondrion inner membrane</keyword>
<comment type="function">
    <text evidence="9">Required for the maintenance of the structure of the mitochondrial inner membrane. Involved in mitochondrial morphology. Causes growth arrest when highly overexpressed.</text>
</comment>
<dbReference type="EMBL" id="JBFMKM010000001">
    <property type="protein sequence ID" value="KAL1311774.1"/>
    <property type="molecule type" value="Genomic_DNA"/>
</dbReference>
<comment type="subcellular location">
    <subcellularLocation>
        <location evidence="10">Mitochondrion inner membrane</location>
        <topology evidence="10">Multi-pass membrane protein</topology>
    </subcellularLocation>
</comment>
<keyword evidence="6 11" id="KW-0175">Coiled coil</keyword>
<dbReference type="Proteomes" id="UP001562354">
    <property type="component" value="Unassembled WGS sequence"/>
</dbReference>
<comment type="similarity">
    <text evidence="1 10">Belongs to the SHE9 family.</text>
</comment>
<evidence type="ECO:0000313" key="13">
    <source>
        <dbReference type="EMBL" id="KAL1311774.1"/>
    </source>
</evidence>
<feature type="transmembrane region" description="Helical" evidence="10">
    <location>
        <begin position="283"/>
        <end position="303"/>
    </location>
</feature>
<evidence type="ECO:0000256" key="9">
    <source>
        <dbReference type="ARBA" id="ARBA00024807"/>
    </source>
</evidence>
<evidence type="ECO:0000256" key="2">
    <source>
        <dbReference type="ARBA" id="ARBA00022692"/>
    </source>
</evidence>
<feature type="transmembrane region" description="Helical" evidence="10">
    <location>
        <begin position="464"/>
        <end position="483"/>
    </location>
</feature>
<feature type="region of interest" description="Disordered" evidence="12">
    <location>
        <begin position="1"/>
        <end position="125"/>
    </location>
</feature>
<dbReference type="Pfam" id="PF05546">
    <property type="entry name" value="She9_MDM33"/>
    <property type="match status" value="1"/>
</dbReference>
<comment type="subunit">
    <text evidence="10">Homooligomer.</text>
</comment>
<sequence length="486" mass="53282">MPPPASHVEDVGPDDSLRKPPPSSHAEADSSASSARAAESIAMPPPTSEQNQQPELPSDSIPDIPPTRPSPVGEPSMNKHPEPIESPPDPLETPASQAEPRSIPSGDAGHVFTSSPAKNLPSDTEKGRWQLSKNMQAWMDDFLAKAAIFSQQLNTYTGTDYSGIVSLRQEIIEQERDVKKRHAAIATAKEAYSQAQMAQTASQKEVVGLLERKHSWSAGDLERYMSLIRSEHLNEQAVQRAKEELASAERSLEDARSTLERKERKQYHEEQIWSDTIRRNSTWVTFGLMGLNIVLLLANLAIIEPWRRRRLVKEVRTALEENSIATTASITAATAQAPTAKQMVEEQVEEVMEFAGSALEKVEERVEDLGQSALEAVVAIDDEEAPVGETTLAAGEVLPDEAVEVVPSDTVESAIEEVPEPPKAFNLQTLQKDVKKGWEQLRAVVLDMFSERVVTLKKVDVTTVALEGAAAGIAVMGFLVLIFNPR</sequence>
<evidence type="ECO:0000256" key="12">
    <source>
        <dbReference type="SAM" id="MobiDB-lite"/>
    </source>
</evidence>
<feature type="compositionally biased region" description="Basic and acidic residues" evidence="12">
    <location>
        <begin position="7"/>
        <end position="18"/>
    </location>
</feature>
<evidence type="ECO:0000256" key="8">
    <source>
        <dbReference type="ARBA" id="ARBA00023136"/>
    </source>
</evidence>
<proteinExistence type="inferred from homology"/>
<keyword evidence="8 10" id="KW-0472">Membrane</keyword>
<feature type="compositionally biased region" description="Low complexity" evidence="12">
    <location>
        <begin position="29"/>
        <end position="42"/>
    </location>
</feature>
<evidence type="ECO:0000256" key="7">
    <source>
        <dbReference type="ARBA" id="ARBA00023128"/>
    </source>
</evidence>
<organism evidence="13 14">
    <name type="scientific">Neodothiora populina</name>
    <dbReference type="NCBI Taxonomy" id="2781224"/>
    <lineage>
        <taxon>Eukaryota</taxon>
        <taxon>Fungi</taxon>
        <taxon>Dikarya</taxon>
        <taxon>Ascomycota</taxon>
        <taxon>Pezizomycotina</taxon>
        <taxon>Dothideomycetes</taxon>
        <taxon>Dothideomycetidae</taxon>
        <taxon>Dothideales</taxon>
        <taxon>Dothioraceae</taxon>
        <taxon>Neodothiora</taxon>
    </lineage>
</organism>
<dbReference type="InterPro" id="IPR008839">
    <property type="entry name" value="MDM33_fungi"/>
</dbReference>
<keyword evidence="2 10" id="KW-0812">Transmembrane</keyword>
<gene>
    <name evidence="13" type="ORF">AAFC00_001859</name>
</gene>
<accession>A0ABR3PQE1</accession>
<comment type="caution">
    <text evidence="13">The sequence shown here is derived from an EMBL/GenBank/DDBJ whole genome shotgun (WGS) entry which is preliminary data.</text>
</comment>
<evidence type="ECO:0000256" key="1">
    <source>
        <dbReference type="ARBA" id="ARBA00007472"/>
    </source>
</evidence>
<name>A0ABR3PQE1_9PEZI</name>
<evidence type="ECO:0000256" key="10">
    <source>
        <dbReference type="RuleBase" id="RU364128"/>
    </source>
</evidence>
<evidence type="ECO:0000256" key="6">
    <source>
        <dbReference type="ARBA" id="ARBA00023054"/>
    </source>
</evidence>
<keyword evidence="5 10" id="KW-1133">Transmembrane helix</keyword>
<evidence type="ECO:0000256" key="4">
    <source>
        <dbReference type="ARBA" id="ARBA00022946"/>
    </source>
</evidence>
<evidence type="ECO:0000313" key="14">
    <source>
        <dbReference type="Proteomes" id="UP001562354"/>
    </source>
</evidence>
<feature type="coiled-coil region" evidence="11">
    <location>
        <begin position="238"/>
        <end position="265"/>
    </location>
</feature>
<dbReference type="RefSeq" id="XP_069204623.1">
    <property type="nucleotide sequence ID" value="XM_069341111.1"/>
</dbReference>
<evidence type="ECO:0000256" key="11">
    <source>
        <dbReference type="SAM" id="Coils"/>
    </source>
</evidence>
<keyword evidence="14" id="KW-1185">Reference proteome</keyword>
<dbReference type="GeneID" id="95975562"/>
<evidence type="ECO:0000256" key="5">
    <source>
        <dbReference type="ARBA" id="ARBA00022989"/>
    </source>
</evidence>
<protein>
    <recommendedName>
        <fullName evidence="10">Sensitive to high expression protein 9, mitochondrial</fullName>
    </recommendedName>
</protein>
<dbReference type="PANTHER" id="PTHR31961">
    <property type="entry name" value="SENSITIVE TO HIGH EXPRESSION PROTEIN 9, MITOCHONDRIAL"/>
    <property type="match status" value="1"/>
</dbReference>